<dbReference type="Gene3D" id="2.60.40.2180">
    <property type="match status" value="1"/>
</dbReference>
<accession>A0A1I3LA05</accession>
<organism evidence="4 5">
    <name type="scientific">Treponema bryantii</name>
    <dbReference type="NCBI Taxonomy" id="163"/>
    <lineage>
        <taxon>Bacteria</taxon>
        <taxon>Pseudomonadati</taxon>
        <taxon>Spirochaetota</taxon>
        <taxon>Spirochaetia</taxon>
        <taxon>Spirochaetales</taxon>
        <taxon>Treponemataceae</taxon>
        <taxon>Treponema</taxon>
    </lineage>
</organism>
<feature type="domain" description="Esterase Ig-like N-terminal" evidence="3">
    <location>
        <begin position="7"/>
        <end position="150"/>
    </location>
</feature>
<dbReference type="InterPro" id="IPR041172">
    <property type="entry name" value="EstA_Ig-like_N"/>
</dbReference>
<keyword evidence="5" id="KW-1185">Reference proteome</keyword>
<dbReference type="PANTHER" id="PTHR43037">
    <property type="entry name" value="UNNAMED PRODUCT-RELATED"/>
    <property type="match status" value="1"/>
</dbReference>
<evidence type="ECO:0000259" key="2">
    <source>
        <dbReference type="Pfam" id="PF00326"/>
    </source>
</evidence>
<sequence>MAVYVGSYDWGPCVNKIVINTNQLQKPETLKVSDFEIERSLYQNGVMSKGELTITDVFCSDSKGNKTDKESIYITILTDVYPEAENASPFPDFISSGVFNNYFHYKVTNDELDMEFSKCQGFVNEGVSKFTKSSYNYKIETEIATASGTLSYMFYLPPEKSDNTKIPLILWFHTIGESGNNPYLVLLGTKATNLADDTIQHYFKDGVAILAPQCPTGWLETTEQSTLGVHYWAPVDFDGPVNKITKPLSRFFNSITGRPEKEEVETTPFAAVSYYTAPVTALLKDFLDKHPEIDRNRVYVGGASAGGYMTMNMMIQHPDLFAAAFPTCEYYLDSKISKSQIKMLAEKPMWFTYAENDETVKPSNNCVPTIKRLKEEGARNLKVSKFSGVFDLSGTVLKDRNAKEGDRHYGEPYEYEGHASWIYVLNDQCKDENGLSLFDWLSRQRLK</sequence>
<evidence type="ECO:0000256" key="1">
    <source>
        <dbReference type="ARBA" id="ARBA00022729"/>
    </source>
</evidence>
<keyword evidence="1" id="KW-0732">Signal</keyword>
<dbReference type="Pfam" id="PF00326">
    <property type="entry name" value="Peptidase_S9"/>
    <property type="match status" value="1"/>
</dbReference>
<dbReference type="InterPro" id="IPR001375">
    <property type="entry name" value="Peptidase_S9_cat"/>
</dbReference>
<dbReference type="Proteomes" id="UP000182737">
    <property type="component" value="Unassembled WGS sequence"/>
</dbReference>
<feature type="domain" description="Peptidase S9 prolyl oligopeptidase catalytic" evidence="2">
    <location>
        <begin position="286"/>
        <end position="325"/>
    </location>
</feature>
<evidence type="ECO:0000259" key="3">
    <source>
        <dbReference type="Pfam" id="PF18435"/>
    </source>
</evidence>
<dbReference type="InterPro" id="IPR029058">
    <property type="entry name" value="AB_hydrolase_fold"/>
</dbReference>
<dbReference type="AlphaFoldDB" id="A0A1I3LA05"/>
<dbReference type="SUPFAM" id="SSF53474">
    <property type="entry name" value="alpha/beta-Hydrolases"/>
    <property type="match status" value="1"/>
</dbReference>
<proteinExistence type="predicted"/>
<dbReference type="InterPro" id="IPR050955">
    <property type="entry name" value="Plant_Biomass_Hydrol_Est"/>
</dbReference>
<dbReference type="Pfam" id="PF18435">
    <property type="entry name" value="EstA_Ig_like"/>
    <property type="match status" value="1"/>
</dbReference>
<name>A0A1I3LA05_9SPIR</name>
<gene>
    <name evidence="4" type="ORF">SAMN04487775_106148</name>
</gene>
<dbReference type="GO" id="GO:0008236">
    <property type="term" value="F:serine-type peptidase activity"/>
    <property type="evidence" value="ECO:0007669"/>
    <property type="project" value="InterPro"/>
</dbReference>
<dbReference type="Gene3D" id="3.40.50.1820">
    <property type="entry name" value="alpha/beta hydrolase"/>
    <property type="match status" value="1"/>
</dbReference>
<dbReference type="GO" id="GO:0006508">
    <property type="term" value="P:proteolysis"/>
    <property type="evidence" value="ECO:0007669"/>
    <property type="project" value="InterPro"/>
</dbReference>
<dbReference type="PANTHER" id="PTHR43037:SF1">
    <property type="entry name" value="BLL1128 PROTEIN"/>
    <property type="match status" value="1"/>
</dbReference>
<reference evidence="5" key="1">
    <citation type="submission" date="2016-10" db="EMBL/GenBank/DDBJ databases">
        <authorList>
            <person name="Varghese N."/>
            <person name="Submissions S."/>
        </authorList>
    </citation>
    <scope>NUCLEOTIDE SEQUENCE [LARGE SCALE GENOMIC DNA]</scope>
    <source>
        <strain evidence="5">XBD1002</strain>
    </source>
</reference>
<dbReference type="EMBL" id="FORI01000006">
    <property type="protein sequence ID" value="SFI81652.1"/>
    <property type="molecule type" value="Genomic_DNA"/>
</dbReference>
<evidence type="ECO:0000313" key="5">
    <source>
        <dbReference type="Proteomes" id="UP000182737"/>
    </source>
</evidence>
<evidence type="ECO:0000313" key="4">
    <source>
        <dbReference type="EMBL" id="SFI81652.1"/>
    </source>
</evidence>
<protein>
    <submittedName>
        <fullName evidence="4">Prolyl oligopeptidase family protein</fullName>
    </submittedName>
</protein>